<dbReference type="EMBL" id="JARQZJ010000004">
    <property type="protein sequence ID" value="KAK9870748.1"/>
    <property type="molecule type" value="Genomic_DNA"/>
</dbReference>
<feature type="non-terminal residue" evidence="1">
    <location>
        <position position="63"/>
    </location>
</feature>
<gene>
    <name evidence="1" type="ORF">WA026_009710</name>
</gene>
<comment type="caution">
    <text evidence="1">The sequence shown here is derived from an EMBL/GenBank/DDBJ whole genome shotgun (WGS) entry which is preliminary data.</text>
</comment>
<dbReference type="AlphaFoldDB" id="A0AAW1TQ33"/>
<reference evidence="1 2" key="1">
    <citation type="submission" date="2023-03" db="EMBL/GenBank/DDBJ databases">
        <title>Genome insight into feeding habits of ladybird beetles.</title>
        <authorList>
            <person name="Li H.-S."/>
            <person name="Huang Y.-H."/>
            <person name="Pang H."/>
        </authorList>
    </citation>
    <scope>NUCLEOTIDE SEQUENCE [LARGE SCALE GENOMIC DNA]</scope>
    <source>
        <strain evidence="1">SYSU_2023b</strain>
        <tissue evidence="1">Whole body</tissue>
    </source>
</reference>
<name>A0AAW1TQ33_9CUCU</name>
<proteinExistence type="predicted"/>
<evidence type="ECO:0000313" key="1">
    <source>
        <dbReference type="EMBL" id="KAK9870748.1"/>
    </source>
</evidence>
<keyword evidence="2" id="KW-1185">Reference proteome</keyword>
<sequence>MHAASQALFILGDTQSTPCLAQQVDCVRHGSAIFSLIRASQEATMNSIHSNCDTGRSIRTIFQ</sequence>
<protein>
    <submittedName>
        <fullName evidence="1">Uncharacterized protein</fullName>
    </submittedName>
</protein>
<dbReference type="Proteomes" id="UP001431783">
    <property type="component" value="Unassembled WGS sequence"/>
</dbReference>
<evidence type="ECO:0000313" key="2">
    <source>
        <dbReference type="Proteomes" id="UP001431783"/>
    </source>
</evidence>
<organism evidence="1 2">
    <name type="scientific">Henosepilachna vigintioctopunctata</name>
    <dbReference type="NCBI Taxonomy" id="420089"/>
    <lineage>
        <taxon>Eukaryota</taxon>
        <taxon>Metazoa</taxon>
        <taxon>Ecdysozoa</taxon>
        <taxon>Arthropoda</taxon>
        <taxon>Hexapoda</taxon>
        <taxon>Insecta</taxon>
        <taxon>Pterygota</taxon>
        <taxon>Neoptera</taxon>
        <taxon>Endopterygota</taxon>
        <taxon>Coleoptera</taxon>
        <taxon>Polyphaga</taxon>
        <taxon>Cucujiformia</taxon>
        <taxon>Coccinelloidea</taxon>
        <taxon>Coccinellidae</taxon>
        <taxon>Epilachninae</taxon>
        <taxon>Epilachnini</taxon>
        <taxon>Henosepilachna</taxon>
    </lineage>
</organism>
<accession>A0AAW1TQ33</accession>